<dbReference type="SUPFAM" id="SSF90123">
    <property type="entry name" value="ABC transporter transmembrane region"/>
    <property type="match status" value="1"/>
</dbReference>
<feature type="transmembrane region" description="Helical" evidence="7">
    <location>
        <begin position="176"/>
        <end position="194"/>
    </location>
</feature>
<dbReference type="PANTHER" id="PTHR43394:SF1">
    <property type="entry name" value="ATP-BINDING CASSETTE SUB-FAMILY B MEMBER 10, MITOCHONDRIAL"/>
    <property type="match status" value="1"/>
</dbReference>
<keyword evidence="4 10" id="KW-0067">ATP-binding</keyword>
<organism evidence="10 11">
    <name type="scientific">Deinococcus rubellus</name>
    <dbReference type="NCBI Taxonomy" id="1889240"/>
    <lineage>
        <taxon>Bacteria</taxon>
        <taxon>Thermotogati</taxon>
        <taxon>Deinococcota</taxon>
        <taxon>Deinococci</taxon>
        <taxon>Deinococcales</taxon>
        <taxon>Deinococcaceae</taxon>
        <taxon>Deinococcus</taxon>
    </lineage>
</organism>
<dbReference type="RefSeq" id="WP_260561197.1">
    <property type="nucleotide sequence ID" value="NZ_BAABEC010000069.1"/>
</dbReference>
<feature type="transmembrane region" description="Helical" evidence="7">
    <location>
        <begin position="270"/>
        <end position="297"/>
    </location>
</feature>
<dbReference type="CDD" id="cd07346">
    <property type="entry name" value="ABC_6TM_exporters"/>
    <property type="match status" value="1"/>
</dbReference>
<dbReference type="PROSITE" id="PS50893">
    <property type="entry name" value="ABC_TRANSPORTER_2"/>
    <property type="match status" value="1"/>
</dbReference>
<protein>
    <submittedName>
        <fullName evidence="10">ABC transporter ATP-binding protein/permease</fullName>
    </submittedName>
</protein>
<accession>A0ABY5YIN7</accession>
<evidence type="ECO:0000256" key="7">
    <source>
        <dbReference type="SAM" id="Phobius"/>
    </source>
</evidence>
<feature type="transmembrane region" description="Helical" evidence="7">
    <location>
        <begin position="151"/>
        <end position="170"/>
    </location>
</feature>
<feature type="transmembrane region" description="Helical" evidence="7">
    <location>
        <begin position="57"/>
        <end position="74"/>
    </location>
</feature>
<dbReference type="SUPFAM" id="SSF52540">
    <property type="entry name" value="P-loop containing nucleoside triphosphate hydrolases"/>
    <property type="match status" value="1"/>
</dbReference>
<feature type="domain" description="ABC transmembrane type-1" evidence="9">
    <location>
        <begin position="29"/>
        <end position="319"/>
    </location>
</feature>
<keyword evidence="5 7" id="KW-1133">Transmembrane helix</keyword>
<dbReference type="PROSITE" id="PS50929">
    <property type="entry name" value="ABC_TM1F"/>
    <property type="match status" value="1"/>
</dbReference>
<evidence type="ECO:0000259" key="9">
    <source>
        <dbReference type="PROSITE" id="PS50929"/>
    </source>
</evidence>
<dbReference type="InterPro" id="IPR027417">
    <property type="entry name" value="P-loop_NTPase"/>
</dbReference>
<gene>
    <name evidence="10" type="ORF">N0D28_04565</name>
</gene>
<dbReference type="EMBL" id="CP104213">
    <property type="protein sequence ID" value="UWX64939.1"/>
    <property type="molecule type" value="Genomic_DNA"/>
</dbReference>
<evidence type="ECO:0000313" key="11">
    <source>
        <dbReference type="Proteomes" id="UP001060261"/>
    </source>
</evidence>
<evidence type="ECO:0000256" key="4">
    <source>
        <dbReference type="ARBA" id="ARBA00022840"/>
    </source>
</evidence>
<evidence type="ECO:0000256" key="5">
    <source>
        <dbReference type="ARBA" id="ARBA00022989"/>
    </source>
</evidence>
<name>A0ABY5YIN7_9DEIO</name>
<dbReference type="PANTHER" id="PTHR43394">
    <property type="entry name" value="ATP-DEPENDENT PERMEASE MDL1, MITOCHONDRIAL"/>
    <property type="match status" value="1"/>
</dbReference>
<evidence type="ECO:0000259" key="8">
    <source>
        <dbReference type="PROSITE" id="PS50893"/>
    </source>
</evidence>
<dbReference type="Gene3D" id="3.40.50.300">
    <property type="entry name" value="P-loop containing nucleotide triphosphate hydrolases"/>
    <property type="match status" value="1"/>
</dbReference>
<comment type="subcellular location">
    <subcellularLocation>
        <location evidence="1">Cell membrane</location>
        <topology evidence="1">Multi-pass membrane protein</topology>
    </subcellularLocation>
</comment>
<evidence type="ECO:0000256" key="3">
    <source>
        <dbReference type="ARBA" id="ARBA00022741"/>
    </source>
</evidence>
<evidence type="ECO:0000256" key="2">
    <source>
        <dbReference type="ARBA" id="ARBA00022692"/>
    </source>
</evidence>
<dbReference type="Pfam" id="PF00664">
    <property type="entry name" value="ABC_membrane"/>
    <property type="match status" value="1"/>
</dbReference>
<evidence type="ECO:0000256" key="1">
    <source>
        <dbReference type="ARBA" id="ARBA00004651"/>
    </source>
</evidence>
<feature type="transmembrane region" description="Helical" evidence="7">
    <location>
        <begin position="28"/>
        <end position="50"/>
    </location>
</feature>
<sequence>MSAPAAPPSSAPALRVLGTYLLPMWPRVLLLVGLLIGSTLLTLTLPLLIARFVDTSTAALTAGGAGLAALGSLTRLSLMYIGVALIVQVFSAGATYLGAVVGWSATNRLRTDLTAHLLGLDMQYHKERTPGEMIERIDGDVTALSNFFSQFAVRVFGAALLLTGSVVMFFRENTWLGLGVLVFVIVTLLGMNRVRRRGIEPTRHEREGSAKLFGFIEERLSGLDDVRALGGGAYTLRKFLMVQGGFFRRLMTAGVERTAVWQFSMLMFTFGYVGVIGAAVGLYAAGTITVGTALLLYQYMSMVEEPIDQLTQQLQDVQKAGASLLRVGEILSLTSQLPSGAQSLPAGALSLDFGDVSFAYEGEDDPSARVLSHLSFQLAAGRTLGLLGRTGSGKSTLTRLVSRLYDPTSGTVRLGGVSTLEADLTSLRGRVAVVTQDVQLFQASVRDNLTFFDPNISDERVGAALAEVGLLDWAESLLDGLNTSLPAGSLSAGEAQLLAFARVMLRDPGLIILDEPSSRLDPATEARLTAAMNRLLSGRSAVVIAHRLDTVARADDILVLGAGRVLEYGAREALAADAGSHYARLLRAGQLGAEGEGEIDALEDDIREVLA</sequence>
<dbReference type="InterPro" id="IPR003439">
    <property type="entry name" value="ABC_transporter-like_ATP-bd"/>
</dbReference>
<dbReference type="GO" id="GO:0005524">
    <property type="term" value="F:ATP binding"/>
    <property type="evidence" value="ECO:0007669"/>
    <property type="project" value="UniProtKB-KW"/>
</dbReference>
<keyword evidence="11" id="KW-1185">Reference proteome</keyword>
<dbReference type="PROSITE" id="PS00211">
    <property type="entry name" value="ABC_TRANSPORTER_1"/>
    <property type="match status" value="1"/>
</dbReference>
<dbReference type="InterPro" id="IPR011527">
    <property type="entry name" value="ABC1_TM_dom"/>
</dbReference>
<keyword evidence="2 7" id="KW-0812">Transmembrane</keyword>
<reference evidence="10" key="1">
    <citation type="submission" date="2022-09" db="EMBL/GenBank/DDBJ databases">
        <title>genome sequence of Deinococcus rubellus.</title>
        <authorList>
            <person name="Srinivasan S."/>
        </authorList>
    </citation>
    <scope>NUCLEOTIDE SEQUENCE</scope>
    <source>
        <strain evidence="10">Ant6</strain>
    </source>
</reference>
<proteinExistence type="predicted"/>
<feature type="transmembrane region" description="Helical" evidence="7">
    <location>
        <begin position="80"/>
        <end position="103"/>
    </location>
</feature>
<dbReference type="SMART" id="SM00382">
    <property type="entry name" value="AAA"/>
    <property type="match status" value="1"/>
</dbReference>
<evidence type="ECO:0000313" key="10">
    <source>
        <dbReference type="EMBL" id="UWX64939.1"/>
    </source>
</evidence>
<dbReference type="InterPro" id="IPR017871">
    <property type="entry name" value="ABC_transporter-like_CS"/>
</dbReference>
<evidence type="ECO:0000256" key="6">
    <source>
        <dbReference type="ARBA" id="ARBA00023136"/>
    </source>
</evidence>
<dbReference type="InterPro" id="IPR039421">
    <property type="entry name" value="Type_1_exporter"/>
</dbReference>
<dbReference type="Proteomes" id="UP001060261">
    <property type="component" value="Chromosome"/>
</dbReference>
<keyword evidence="6 7" id="KW-0472">Membrane</keyword>
<keyword evidence="3" id="KW-0547">Nucleotide-binding</keyword>
<feature type="domain" description="ABC transporter" evidence="8">
    <location>
        <begin position="351"/>
        <end position="587"/>
    </location>
</feature>
<dbReference type="Pfam" id="PF00005">
    <property type="entry name" value="ABC_tran"/>
    <property type="match status" value="1"/>
</dbReference>
<dbReference type="InterPro" id="IPR036640">
    <property type="entry name" value="ABC1_TM_sf"/>
</dbReference>
<dbReference type="InterPro" id="IPR003593">
    <property type="entry name" value="AAA+_ATPase"/>
</dbReference>
<dbReference type="Gene3D" id="1.20.1560.10">
    <property type="entry name" value="ABC transporter type 1, transmembrane domain"/>
    <property type="match status" value="1"/>
</dbReference>